<evidence type="ECO:0000256" key="1">
    <source>
        <dbReference type="SAM" id="Phobius"/>
    </source>
</evidence>
<keyword evidence="1" id="KW-0812">Transmembrane</keyword>
<dbReference type="Proteomes" id="UP000199586">
    <property type="component" value="Unassembled WGS sequence"/>
</dbReference>
<organism evidence="3 4">
    <name type="scientific">Sphingomonas rubra</name>
    <dbReference type="NCBI Taxonomy" id="634430"/>
    <lineage>
        <taxon>Bacteria</taxon>
        <taxon>Pseudomonadati</taxon>
        <taxon>Pseudomonadota</taxon>
        <taxon>Alphaproteobacteria</taxon>
        <taxon>Sphingomonadales</taxon>
        <taxon>Sphingomonadaceae</taxon>
        <taxon>Sphingomonas</taxon>
    </lineage>
</organism>
<dbReference type="GO" id="GO:0004175">
    <property type="term" value="F:endopeptidase activity"/>
    <property type="evidence" value="ECO:0007669"/>
    <property type="project" value="UniProtKB-ARBA"/>
</dbReference>
<dbReference type="Pfam" id="PF02517">
    <property type="entry name" value="Rce1-like"/>
    <property type="match status" value="1"/>
</dbReference>
<name>A0A1I5ST86_9SPHN</name>
<feature type="domain" description="CAAX prenyl protease 2/Lysostaphin resistance protein A-like" evidence="2">
    <location>
        <begin position="121"/>
        <end position="209"/>
    </location>
</feature>
<dbReference type="GO" id="GO:0006508">
    <property type="term" value="P:proteolysis"/>
    <property type="evidence" value="ECO:0007669"/>
    <property type="project" value="UniProtKB-KW"/>
</dbReference>
<feature type="transmembrane region" description="Helical" evidence="1">
    <location>
        <begin position="6"/>
        <end position="22"/>
    </location>
</feature>
<dbReference type="STRING" id="634430.SAMN04488241_106131"/>
<dbReference type="InterPro" id="IPR003675">
    <property type="entry name" value="Rce1/LyrA-like_dom"/>
</dbReference>
<keyword evidence="1" id="KW-1133">Transmembrane helix</keyword>
<protein>
    <submittedName>
        <fullName evidence="3">CAAX protease self-immunity</fullName>
    </submittedName>
</protein>
<feature type="transmembrane region" description="Helical" evidence="1">
    <location>
        <begin position="199"/>
        <end position="219"/>
    </location>
</feature>
<dbReference type="GO" id="GO:0080120">
    <property type="term" value="P:CAAX-box protein maturation"/>
    <property type="evidence" value="ECO:0007669"/>
    <property type="project" value="UniProtKB-ARBA"/>
</dbReference>
<keyword evidence="4" id="KW-1185">Reference proteome</keyword>
<dbReference type="RefSeq" id="WP_093333323.1">
    <property type="nucleotide sequence ID" value="NZ_FOXP01000006.1"/>
</dbReference>
<evidence type="ECO:0000313" key="4">
    <source>
        <dbReference type="Proteomes" id="UP000199586"/>
    </source>
</evidence>
<accession>A0A1I5ST86</accession>
<feature type="transmembrane region" description="Helical" evidence="1">
    <location>
        <begin position="34"/>
        <end position="53"/>
    </location>
</feature>
<keyword evidence="3" id="KW-0645">Protease</keyword>
<dbReference type="EMBL" id="FOXP01000006">
    <property type="protein sequence ID" value="SFP74024.1"/>
    <property type="molecule type" value="Genomic_DNA"/>
</dbReference>
<gene>
    <name evidence="3" type="ORF">SAMN04488241_106131</name>
</gene>
<feature type="transmembrane region" description="Helical" evidence="1">
    <location>
        <begin position="173"/>
        <end position="193"/>
    </location>
</feature>
<keyword evidence="3" id="KW-0378">Hydrolase</keyword>
<reference evidence="3 4" key="1">
    <citation type="submission" date="2016-10" db="EMBL/GenBank/DDBJ databases">
        <authorList>
            <person name="de Groot N.N."/>
        </authorList>
    </citation>
    <scope>NUCLEOTIDE SEQUENCE [LARGE SCALE GENOMIC DNA]</scope>
    <source>
        <strain evidence="3 4">CGMCC 1.9113</strain>
    </source>
</reference>
<keyword evidence="1" id="KW-0472">Membrane</keyword>
<evidence type="ECO:0000313" key="3">
    <source>
        <dbReference type="EMBL" id="SFP74024.1"/>
    </source>
</evidence>
<feature type="transmembrane region" description="Helical" evidence="1">
    <location>
        <begin position="121"/>
        <end position="139"/>
    </location>
</feature>
<dbReference type="AlphaFoldDB" id="A0A1I5ST86"/>
<proteinExistence type="predicted"/>
<evidence type="ECO:0000259" key="2">
    <source>
        <dbReference type="Pfam" id="PF02517"/>
    </source>
</evidence>
<dbReference type="OrthoDB" id="7632478at2"/>
<sequence length="222" mass="23205">MPAGLLLALALAAVGWFARRTPSPPSRAARYRRWMARVGAAFGLSTLAGLALLGRVDALWRLPMEFAPLRAMLPAMALAEVAGGAIGGVAIGLAVAGWRARRGGRPIGKPGSLMPRSRAELPWGAAVALVAGVAEELFFRLLLPLLIAIFTGSALLGFGAATLVFAGLHRYQGWRGVVATGLFGAVMTAILLISGALWLVVLLHAAIDLGGLVLWPALYRAR</sequence>
<feature type="transmembrane region" description="Helical" evidence="1">
    <location>
        <begin position="145"/>
        <end position="166"/>
    </location>
</feature>
<feature type="transmembrane region" description="Helical" evidence="1">
    <location>
        <begin position="73"/>
        <end position="100"/>
    </location>
</feature>